<evidence type="ECO:0000313" key="8">
    <source>
        <dbReference type="Proteomes" id="UP000254958"/>
    </source>
</evidence>
<reference evidence="7 8" key="1">
    <citation type="submission" date="2018-07" db="EMBL/GenBank/DDBJ databases">
        <title>Genomic Encyclopedia of Type Strains, Phase IV (KMG-IV): sequencing the most valuable type-strain genomes for metagenomic binning, comparative biology and taxonomic classification.</title>
        <authorList>
            <person name="Goeker M."/>
        </authorList>
    </citation>
    <scope>NUCLEOTIDE SEQUENCE [LARGE SCALE GENOMIC DNA]</scope>
    <source>
        <strain evidence="7 8">DSM 5603</strain>
    </source>
</reference>
<protein>
    <recommendedName>
        <fullName evidence="4 5">Large ribosomal subunit protein uL29</fullName>
    </recommendedName>
</protein>
<evidence type="ECO:0000313" key="6">
    <source>
        <dbReference type="EMBL" id="MBB2186847.1"/>
    </source>
</evidence>
<dbReference type="InterPro" id="IPR036049">
    <property type="entry name" value="Ribosomal_uL29_sf"/>
</dbReference>
<keyword evidence="2 5" id="KW-0689">Ribosomal protein</keyword>
<evidence type="ECO:0000256" key="5">
    <source>
        <dbReference type="HAMAP-Rule" id="MF_00374"/>
    </source>
</evidence>
<dbReference type="Proteomes" id="UP000562982">
    <property type="component" value="Unassembled WGS sequence"/>
</dbReference>
<dbReference type="Pfam" id="PF00831">
    <property type="entry name" value="Ribosomal_L29"/>
    <property type="match status" value="1"/>
</dbReference>
<comment type="caution">
    <text evidence="7">The sequence shown here is derived from an EMBL/GenBank/DDBJ whole genome shotgun (WGS) entry which is preliminary data.</text>
</comment>
<evidence type="ECO:0000313" key="9">
    <source>
        <dbReference type="Proteomes" id="UP000562982"/>
    </source>
</evidence>
<dbReference type="AlphaFoldDB" id="A0A370G1H9"/>
<evidence type="ECO:0000256" key="3">
    <source>
        <dbReference type="ARBA" id="ARBA00023274"/>
    </source>
</evidence>
<gene>
    <name evidence="5 6" type="primary">rpmC</name>
    <name evidence="7" type="ORF">C7453_105146</name>
    <name evidence="6" type="ORF">HLH32_10700</name>
</gene>
<dbReference type="RefSeq" id="WP_114727496.1">
    <property type="nucleotide sequence ID" value="NZ_BJMI01000006.1"/>
</dbReference>
<evidence type="ECO:0000256" key="4">
    <source>
        <dbReference type="ARBA" id="ARBA00035204"/>
    </source>
</evidence>
<evidence type="ECO:0000313" key="7">
    <source>
        <dbReference type="EMBL" id="RDI37737.1"/>
    </source>
</evidence>
<dbReference type="SUPFAM" id="SSF46561">
    <property type="entry name" value="Ribosomal protein L29 (L29p)"/>
    <property type="match status" value="1"/>
</dbReference>
<name>A0A370G1H9_GLULI</name>
<keyword evidence="3 5" id="KW-0687">Ribonucleoprotein</keyword>
<dbReference type="Proteomes" id="UP000254958">
    <property type="component" value="Unassembled WGS sequence"/>
</dbReference>
<proteinExistence type="inferred from homology"/>
<dbReference type="GO" id="GO:0006412">
    <property type="term" value="P:translation"/>
    <property type="evidence" value="ECO:0007669"/>
    <property type="project" value="UniProtKB-UniRule"/>
</dbReference>
<dbReference type="PANTHER" id="PTHR10916">
    <property type="entry name" value="60S RIBOSOMAL PROTEIN L35/50S RIBOSOMAL PROTEIN L29"/>
    <property type="match status" value="1"/>
</dbReference>
<dbReference type="CDD" id="cd00427">
    <property type="entry name" value="Ribosomal_L29_HIP"/>
    <property type="match status" value="1"/>
</dbReference>
<dbReference type="GO" id="GO:0022625">
    <property type="term" value="C:cytosolic large ribosomal subunit"/>
    <property type="evidence" value="ECO:0007669"/>
    <property type="project" value="TreeGrafter"/>
</dbReference>
<dbReference type="InterPro" id="IPR001854">
    <property type="entry name" value="Ribosomal_uL29"/>
</dbReference>
<sequence>MAKATKPADLRAKTAEELEALLIDLKREQFNLRFQRATGQNEGQARVRTVRREIARLKTIASEALKKSAAGANASAAKS</sequence>
<comment type="similarity">
    <text evidence="1 5">Belongs to the universal ribosomal protein uL29 family.</text>
</comment>
<dbReference type="NCBIfam" id="TIGR00012">
    <property type="entry name" value="L29"/>
    <property type="match status" value="1"/>
</dbReference>
<dbReference type="Gene3D" id="1.10.287.310">
    <property type="match status" value="1"/>
</dbReference>
<dbReference type="HAMAP" id="MF_00374">
    <property type="entry name" value="Ribosomal_uL29"/>
    <property type="match status" value="1"/>
</dbReference>
<dbReference type="FunFam" id="1.10.287.310:FF:000001">
    <property type="entry name" value="50S ribosomal protein L29"/>
    <property type="match status" value="1"/>
</dbReference>
<evidence type="ECO:0000256" key="2">
    <source>
        <dbReference type="ARBA" id="ARBA00022980"/>
    </source>
</evidence>
<reference evidence="6 9" key="2">
    <citation type="submission" date="2020-04" db="EMBL/GenBank/DDBJ databases">
        <title>Description of novel Gluconacetobacter.</title>
        <authorList>
            <person name="Sombolestani A."/>
        </authorList>
    </citation>
    <scope>NUCLEOTIDE SEQUENCE [LARGE SCALE GENOMIC DNA]</scope>
    <source>
        <strain evidence="6 9">LMG 1382</strain>
    </source>
</reference>
<evidence type="ECO:0000256" key="1">
    <source>
        <dbReference type="ARBA" id="ARBA00009254"/>
    </source>
</evidence>
<dbReference type="EMBL" id="JABEQI010000005">
    <property type="protein sequence ID" value="MBB2186847.1"/>
    <property type="molecule type" value="Genomic_DNA"/>
</dbReference>
<dbReference type="PANTHER" id="PTHR10916:SF0">
    <property type="entry name" value="LARGE RIBOSOMAL SUBUNIT PROTEIN UL29C"/>
    <property type="match status" value="1"/>
</dbReference>
<dbReference type="EMBL" id="QQAW01000005">
    <property type="protein sequence ID" value="RDI37737.1"/>
    <property type="molecule type" value="Genomic_DNA"/>
</dbReference>
<dbReference type="InterPro" id="IPR050063">
    <property type="entry name" value="Ribosomal_protein_uL29"/>
</dbReference>
<accession>A0A370G1H9</accession>
<dbReference type="OrthoDB" id="9815192at2"/>
<dbReference type="GO" id="GO:0003735">
    <property type="term" value="F:structural constituent of ribosome"/>
    <property type="evidence" value="ECO:0007669"/>
    <property type="project" value="InterPro"/>
</dbReference>
<keyword evidence="8" id="KW-1185">Reference proteome</keyword>
<organism evidence="7 8">
    <name type="scientific">Gluconacetobacter liquefaciens</name>
    <name type="common">Acetobacter liquefaciens</name>
    <dbReference type="NCBI Taxonomy" id="89584"/>
    <lineage>
        <taxon>Bacteria</taxon>
        <taxon>Pseudomonadati</taxon>
        <taxon>Pseudomonadota</taxon>
        <taxon>Alphaproteobacteria</taxon>
        <taxon>Acetobacterales</taxon>
        <taxon>Acetobacteraceae</taxon>
        <taxon>Gluconacetobacter</taxon>
    </lineage>
</organism>